<feature type="compositionally biased region" description="Basic and acidic residues" evidence="1">
    <location>
        <begin position="386"/>
        <end position="405"/>
    </location>
</feature>
<name>A0A7R9GIZ1_9CRUS</name>
<dbReference type="EMBL" id="OA886403">
    <property type="protein sequence ID" value="CAD7282819.1"/>
    <property type="molecule type" value="Genomic_DNA"/>
</dbReference>
<evidence type="ECO:0000313" key="2">
    <source>
        <dbReference type="EMBL" id="CAD7282819.1"/>
    </source>
</evidence>
<dbReference type="EMBL" id="CAJPEX010004366">
    <property type="protein sequence ID" value="CAG0922971.1"/>
    <property type="molecule type" value="Genomic_DNA"/>
</dbReference>
<keyword evidence="3" id="KW-1185">Reference proteome</keyword>
<evidence type="ECO:0000313" key="3">
    <source>
        <dbReference type="Proteomes" id="UP000678499"/>
    </source>
</evidence>
<feature type="region of interest" description="Disordered" evidence="1">
    <location>
        <begin position="90"/>
        <end position="126"/>
    </location>
</feature>
<dbReference type="Proteomes" id="UP000678499">
    <property type="component" value="Unassembled WGS sequence"/>
</dbReference>
<feature type="compositionally biased region" description="Low complexity" evidence="1">
    <location>
        <begin position="327"/>
        <end position="336"/>
    </location>
</feature>
<reference evidence="2" key="1">
    <citation type="submission" date="2020-11" db="EMBL/GenBank/DDBJ databases">
        <authorList>
            <person name="Tran Van P."/>
        </authorList>
    </citation>
    <scope>NUCLEOTIDE SEQUENCE</scope>
</reference>
<sequence>MSPVCLAWIVAARNGFAATAGKPLLAMMDEENSEGMMSMTTPPTMASSSSSNSRDGLPWAAPVAMPAMGGVSRRDFLKVRRLRRQQVEPQEYTVCSRYPTTPSRPTTTRPPSAAAPNPPSAAAPNPHAIFRMNPTVDDDPNLVMANFRHLTPAGRENMDTTTPIAPVSSDNMHGEHHASDALMRSFEKFMRPQIEGTRFQDKGIDTDNKNSVNEMSNDEKEAYDGHRQWRFSVLRSDHAPAAADGEQAAASTSSSSASSSKVVSSTRNNSKNNKFIMYKLLKKVSFCTLARNSAKKMTNDQQHQQQQKAGTHTDADKDTLALDNETATTTSTAETKTNNRQEVHHHHHHHQPQGGSSSNRALEDAIISALMPPDVQRDLAAADAAMGEHHALPSAKVRNEKEDSKSQVLAKN</sequence>
<feature type="region of interest" description="Disordered" evidence="1">
    <location>
        <begin position="297"/>
        <end position="316"/>
    </location>
</feature>
<feature type="region of interest" description="Disordered" evidence="1">
    <location>
        <begin position="327"/>
        <end position="359"/>
    </location>
</feature>
<evidence type="ECO:0000256" key="1">
    <source>
        <dbReference type="SAM" id="MobiDB-lite"/>
    </source>
</evidence>
<dbReference type="AlphaFoldDB" id="A0A7R9GIZ1"/>
<feature type="region of interest" description="Disordered" evidence="1">
    <location>
        <begin position="378"/>
        <end position="412"/>
    </location>
</feature>
<feature type="region of interest" description="Disordered" evidence="1">
    <location>
        <begin position="240"/>
        <end position="268"/>
    </location>
</feature>
<accession>A0A7R9GIZ1</accession>
<gene>
    <name evidence="2" type="ORF">NMOB1V02_LOCUS10438</name>
</gene>
<feature type="compositionally biased region" description="Low complexity" evidence="1">
    <location>
        <begin position="99"/>
        <end position="115"/>
    </location>
</feature>
<proteinExistence type="predicted"/>
<feature type="region of interest" description="Disordered" evidence="1">
    <location>
        <begin position="200"/>
        <end position="223"/>
    </location>
</feature>
<feature type="region of interest" description="Disordered" evidence="1">
    <location>
        <begin position="35"/>
        <end position="55"/>
    </location>
</feature>
<feature type="compositionally biased region" description="Low complexity" evidence="1">
    <location>
        <begin position="36"/>
        <end position="53"/>
    </location>
</feature>
<protein>
    <submittedName>
        <fullName evidence="2">Uncharacterized protein</fullName>
    </submittedName>
</protein>
<organism evidence="2">
    <name type="scientific">Notodromas monacha</name>
    <dbReference type="NCBI Taxonomy" id="399045"/>
    <lineage>
        <taxon>Eukaryota</taxon>
        <taxon>Metazoa</taxon>
        <taxon>Ecdysozoa</taxon>
        <taxon>Arthropoda</taxon>
        <taxon>Crustacea</taxon>
        <taxon>Oligostraca</taxon>
        <taxon>Ostracoda</taxon>
        <taxon>Podocopa</taxon>
        <taxon>Podocopida</taxon>
        <taxon>Cypridocopina</taxon>
        <taxon>Cypridoidea</taxon>
        <taxon>Cyprididae</taxon>
        <taxon>Notodromas</taxon>
    </lineage>
</organism>